<evidence type="ECO:0000256" key="1">
    <source>
        <dbReference type="ARBA" id="ARBA00022603"/>
    </source>
</evidence>
<evidence type="ECO:0000313" key="6">
    <source>
        <dbReference type="EnsemblMetazoa" id="MDOA007320-PA"/>
    </source>
</evidence>
<evidence type="ECO:0000313" key="8">
    <source>
        <dbReference type="RefSeq" id="XP_058983563.1"/>
    </source>
</evidence>
<dbReference type="CDD" id="cd02440">
    <property type="entry name" value="AdoMet_MTases"/>
    <property type="match status" value="1"/>
</dbReference>
<dbReference type="AlphaFoldDB" id="A0A1I8MQ77"/>
<evidence type="ECO:0000256" key="5">
    <source>
        <dbReference type="ARBA" id="ARBA00042266"/>
    </source>
</evidence>
<dbReference type="Proteomes" id="UP001652621">
    <property type="component" value="Unplaced"/>
</dbReference>
<dbReference type="Pfam" id="PF06325">
    <property type="entry name" value="PrmA"/>
    <property type="match status" value="1"/>
</dbReference>
<dbReference type="EnsemblMetazoa" id="MDOA007320-RA">
    <property type="protein sequence ID" value="MDOA007320-PA"/>
    <property type="gene ID" value="MDOA007320"/>
</dbReference>
<name>A0A1I8MQ77_MUSDO</name>
<evidence type="ECO:0000256" key="2">
    <source>
        <dbReference type="ARBA" id="ARBA00022679"/>
    </source>
</evidence>
<accession>A0A1I8MQ77</accession>
<reference evidence="8" key="2">
    <citation type="submission" date="2025-05" db="UniProtKB">
        <authorList>
            <consortium name="RefSeq"/>
        </authorList>
    </citation>
    <scope>IDENTIFICATION</scope>
    <source>
        <strain evidence="8">Aabys</strain>
        <tissue evidence="8">Whole body</tissue>
    </source>
</reference>
<organism evidence="6">
    <name type="scientific">Musca domestica</name>
    <name type="common">House fly</name>
    <dbReference type="NCBI Taxonomy" id="7370"/>
    <lineage>
        <taxon>Eukaryota</taxon>
        <taxon>Metazoa</taxon>
        <taxon>Ecdysozoa</taxon>
        <taxon>Arthropoda</taxon>
        <taxon>Hexapoda</taxon>
        <taxon>Insecta</taxon>
        <taxon>Pterygota</taxon>
        <taxon>Neoptera</taxon>
        <taxon>Endopterygota</taxon>
        <taxon>Diptera</taxon>
        <taxon>Brachycera</taxon>
        <taxon>Muscomorpha</taxon>
        <taxon>Muscoidea</taxon>
        <taxon>Muscidae</taxon>
        <taxon>Musca</taxon>
    </lineage>
</organism>
<reference evidence="6" key="1">
    <citation type="submission" date="2020-05" db="UniProtKB">
        <authorList>
            <consortium name="EnsemblMetazoa"/>
        </authorList>
    </citation>
    <scope>IDENTIFICATION</scope>
    <source>
        <strain evidence="6">Aabys</strain>
    </source>
</reference>
<comment type="similarity">
    <text evidence="3">Belongs to the methyltransferase superfamily. ETFBKMT family.</text>
</comment>
<dbReference type="STRING" id="7370.A0A1I8MQ77"/>
<keyword evidence="2" id="KW-0808">Transferase</keyword>
<sequence length="249" mass="27956">MPTNSSSSSNTGLQRRTFTGGTVTMAFHENYEIEQDILRETKISRQHLTPNIALHLITPECRLFYEPQLNEENQVFKNDPFWAFYWPGGQALSKYVLETPELVHGKSVLDVGSGCGATSIAAIEKTAKYAIANDIDEVAGIAALLNAKLNQIDIKKLFISNDNLIGSNVTEDLVFIGDLFYDEEIAEILLPWLHKLSSNGKIILIGDPGRHGITENRLKFMRKLATYELTENCCIENKGFSTVNVWRFQ</sequence>
<keyword evidence="7" id="KW-1185">Reference proteome</keyword>
<dbReference type="InterPro" id="IPR050078">
    <property type="entry name" value="Ribosomal_L11_MeTrfase_PrmA"/>
</dbReference>
<dbReference type="GO" id="GO:0032259">
    <property type="term" value="P:methylation"/>
    <property type="evidence" value="ECO:0007669"/>
    <property type="project" value="UniProtKB-KW"/>
</dbReference>
<protein>
    <recommendedName>
        <fullName evidence="5">ETFB lysine methyltransferase</fullName>
    </recommendedName>
    <alternativeName>
        <fullName evidence="4">Protein N-lysine methyltransferase METTL20</fullName>
    </alternativeName>
</protein>
<dbReference type="GO" id="GO:0016279">
    <property type="term" value="F:protein-lysine N-methyltransferase activity"/>
    <property type="evidence" value="ECO:0007669"/>
    <property type="project" value="TreeGrafter"/>
</dbReference>
<dbReference type="eggNOG" id="ENOG502QUSY">
    <property type="taxonomic scope" value="Eukaryota"/>
</dbReference>
<evidence type="ECO:0000313" key="7">
    <source>
        <dbReference type="Proteomes" id="UP001652621"/>
    </source>
</evidence>
<gene>
    <name evidence="6" type="primary">101897241</name>
    <name evidence="8" type="synonym">LOC131804549</name>
</gene>
<dbReference type="OrthoDB" id="194386at2759"/>
<keyword evidence="1" id="KW-0489">Methyltransferase</keyword>
<dbReference type="SUPFAM" id="SSF53335">
    <property type="entry name" value="S-adenosyl-L-methionine-dependent methyltransferases"/>
    <property type="match status" value="1"/>
</dbReference>
<dbReference type="PANTHER" id="PTHR43648">
    <property type="entry name" value="ELECTRON TRANSFER FLAVOPROTEIN BETA SUBUNIT LYSINE METHYLTRANSFERASE"/>
    <property type="match status" value="1"/>
</dbReference>
<dbReference type="VEuPathDB" id="VectorBase:MDOA007320"/>
<evidence type="ECO:0000256" key="3">
    <source>
        <dbReference type="ARBA" id="ARBA00037932"/>
    </source>
</evidence>
<dbReference type="PANTHER" id="PTHR43648:SF1">
    <property type="entry name" value="ELECTRON TRANSFER FLAVOPROTEIN BETA SUBUNIT LYSINE METHYLTRANSFERASE"/>
    <property type="match status" value="1"/>
</dbReference>
<dbReference type="Gene3D" id="3.40.50.150">
    <property type="entry name" value="Vaccinia Virus protein VP39"/>
    <property type="match status" value="1"/>
</dbReference>
<dbReference type="KEGG" id="mde:101897241"/>
<dbReference type="VEuPathDB" id="VectorBase:MDOMA2_000502"/>
<proteinExistence type="inferred from homology"/>
<dbReference type="RefSeq" id="XP_005186823.2">
    <property type="nucleotide sequence ID" value="XM_005186766.2"/>
</dbReference>
<dbReference type="InterPro" id="IPR029063">
    <property type="entry name" value="SAM-dependent_MTases_sf"/>
</dbReference>
<dbReference type="RefSeq" id="XP_058983563.1">
    <property type="nucleotide sequence ID" value="XM_059127580.1"/>
</dbReference>
<dbReference type="GO" id="GO:0005759">
    <property type="term" value="C:mitochondrial matrix"/>
    <property type="evidence" value="ECO:0007669"/>
    <property type="project" value="TreeGrafter"/>
</dbReference>
<evidence type="ECO:0000256" key="4">
    <source>
        <dbReference type="ARBA" id="ARBA00041867"/>
    </source>
</evidence>